<evidence type="ECO:0000313" key="9">
    <source>
        <dbReference type="Proteomes" id="UP000647133"/>
    </source>
</evidence>
<proteinExistence type="predicted"/>
<dbReference type="PANTHER" id="PTHR43702">
    <property type="entry name" value="L-FUCOSE-PROTON SYMPORTER"/>
    <property type="match status" value="1"/>
</dbReference>
<comment type="subcellular location">
    <subcellularLocation>
        <location evidence="1">Cell inner membrane</location>
        <topology evidence="1">Multi-pass membrane protein</topology>
    </subcellularLocation>
</comment>
<feature type="transmembrane region" description="Helical" evidence="6">
    <location>
        <begin position="145"/>
        <end position="163"/>
    </location>
</feature>
<protein>
    <submittedName>
        <fullName evidence="8">MFS transporter</fullName>
    </submittedName>
</protein>
<evidence type="ECO:0000313" key="8">
    <source>
        <dbReference type="EMBL" id="MBD8488138.1"/>
    </source>
</evidence>
<feature type="transmembrane region" description="Helical" evidence="6">
    <location>
        <begin position="364"/>
        <end position="382"/>
    </location>
</feature>
<organism evidence="8 9">
    <name type="scientific">Echinicola arenosa</name>
    <dbReference type="NCBI Taxonomy" id="2774144"/>
    <lineage>
        <taxon>Bacteria</taxon>
        <taxon>Pseudomonadati</taxon>
        <taxon>Bacteroidota</taxon>
        <taxon>Cytophagia</taxon>
        <taxon>Cytophagales</taxon>
        <taxon>Cyclobacteriaceae</taxon>
        <taxon>Echinicola</taxon>
    </lineage>
</organism>
<dbReference type="PANTHER" id="PTHR43702:SF3">
    <property type="entry name" value="PROTEIN TSGA"/>
    <property type="match status" value="1"/>
</dbReference>
<feature type="transmembrane region" description="Helical" evidence="6">
    <location>
        <begin position="277"/>
        <end position="296"/>
    </location>
</feature>
<gene>
    <name evidence="8" type="ORF">IFO69_05205</name>
</gene>
<evidence type="ECO:0000256" key="1">
    <source>
        <dbReference type="ARBA" id="ARBA00004429"/>
    </source>
</evidence>
<keyword evidence="4 6" id="KW-1133">Transmembrane helix</keyword>
<sequence length="394" mass="42945">MHQTNKAKINYKSIAPILLSYIVMGFVDIVGVSTGFAQKDFNLTPTLAQLIPSMVFVWFFILSIPVSLLQNKIGKKNTLLIGIAATAVGMFTPFVSYTYPVFLFSFVLLGIGNTFIQVSSNPLLREVVSEGKYPSLLSISQFVKAISSLLGPLIVAFMVTFAGDWKNVFLAYGLISILTAAWLSKTVVNEKFKADATSFRKCFALLGDPLIAFMVLSIFLIVGIDVGMNTNIQGLLVSNYGLSLEDSSLGISLYFFSLMVSRFVGAIILNKMSHLKFLKWSSLLTVLFFLGLIFSSSLFTSLAFIVLVGLASANLFPLIFALTINKRPSRSNEISGLMTMAIIGGAIVPLLMGLVQKSFTVNEGFIVLIVSAVIISISHRVLKRSETGSALKFK</sequence>
<dbReference type="SUPFAM" id="SSF103473">
    <property type="entry name" value="MFS general substrate transporter"/>
    <property type="match status" value="1"/>
</dbReference>
<evidence type="ECO:0000256" key="4">
    <source>
        <dbReference type="ARBA" id="ARBA00022989"/>
    </source>
</evidence>
<feature type="transmembrane region" description="Helical" evidence="6">
    <location>
        <begin position="49"/>
        <end position="69"/>
    </location>
</feature>
<feature type="domain" description="Major facilitator superfamily (MFS) profile" evidence="7">
    <location>
        <begin position="9"/>
        <end position="387"/>
    </location>
</feature>
<reference evidence="8 9" key="1">
    <citation type="submission" date="2020-09" db="EMBL/GenBank/DDBJ databases">
        <title>Echinicola sp. CAU 1574 isolated from sand of Sido Beach.</title>
        <authorList>
            <person name="Kim W."/>
        </authorList>
    </citation>
    <scope>NUCLEOTIDE SEQUENCE [LARGE SCALE GENOMIC DNA]</scope>
    <source>
        <strain evidence="8 9">CAU 1574</strain>
    </source>
</reference>
<feature type="transmembrane region" description="Helical" evidence="6">
    <location>
        <begin position="78"/>
        <end position="95"/>
    </location>
</feature>
<keyword evidence="2" id="KW-1003">Cell membrane</keyword>
<evidence type="ECO:0000256" key="6">
    <source>
        <dbReference type="SAM" id="Phobius"/>
    </source>
</evidence>
<dbReference type="Proteomes" id="UP000647133">
    <property type="component" value="Unassembled WGS sequence"/>
</dbReference>
<dbReference type="InterPro" id="IPR036259">
    <property type="entry name" value="MFS_trans_sf"/>
</dbReference>
<evidence type="ECO:0000256" key="3">
    <source>
        <dbReference type="ARBA" id="ARBA00022692"/>
    </source>
</evidence>
<dbReference type="InterPro" id="IPR011701">
    <property type="entry name" value="MFS"/>
</dbReference>
<dbReference type="EMBL" id="JACYTQ010000002">
    <property type="protein sequence ID" value="MBD8488138.1"/>
    <property type="molecule type" value="Genomic_DNA"/>
</dbReference>
<feature type="transmembrane region" description="Helical" evidence="6">
    <location>
        <begin position="209"/>
        <end position="228"/>
    </location>
</feature>
<evidence type="ECO:0000256" key="5">
    <source>
        <dbReference type="ARBA" id="ARBA00023136"/>
    </source>
</evidence>
<dbReference type="PROSITE" id="PS50850">
    <property type="entry name" value="MFS"/>
    <property type="match status" value="1"/>
</dbReference>
<feature type="transmembrane region" description="Helical" evidence="6">
    <location>
        <begin position="302"/>
        <end position="322"/>
    </location>
</feature>
<feature type="transmembrane region" description="Helical" evidence="6">
    <location>
        <begin position="14"/>
        <end position="37"/>
    </location>
</feature>
<evidence type="ECO:0000259" key="7">
    <source>
        <dbReference type="PROSITE" id="PS50850"/>
    </source>
</evidence>
<dbReference type="RefSeq" id="WP_192009032.1">
    <property type="nucleotide sequence ID" value="NZ_JACYTQ010000002.1"/>
</dbReference>
<dbReference type="Pfam" id="PF07690">
    <property type="entry name" value="MFS_1"/>
    <property type="match status" value="1"/>
</dbReference>
<feature type="transmembrane region" description="Helical" evidence="6">
    <location>
        <begin position="334"/>
        <end position="352"/>
    </location>
</feature>
<dbReference type="Gene3D" id="1.20.1250.20">
    <property type="entry name" value="MFS general substrate transporter like domains"/>
    <property type="match status" value="2"/>
</dbReference>
<comment type="caution">
    <text evidence="8">The sequence shown here is derived from an EMBL/GenBank/DDBJ whole genome shotgun (WGS) entry which is preliminary data.</text>
</comment>
<name>A0ABR9AH83_9BACT</name>
<keyword evidence="9" id="KW-1185">Reference proteome</keyword>
<dbReference type="InterPro" id="IPR050375">
    <property type="entry name" value="MFS_TsgA-like"/>
</dbReference>
<dbReference type="InterPro" id="IPR020846">
    <property type="entry name" value="MFS_dom"/>
</dbReference>
<feature type="transmembrane region" description="Helical" evidence="6">
    <location>
        <begin position="248"/>
        <end position="270"/>
    </location>
</feature>
<accession>A0ABR9AH83</accession>
<keyword evidence="5 6" id="KW-0472">Membrane</keyword>
<feature type="transmembrane region" description="Helical" evidence="6">
    <location>
        <begin position="101"/>
        <end position="124"/>
    </location>
</feature>
<feature type="transmembrane region" description="Helical" evidence="6">
    <location>
        <begin position="169"/>
        <end position="188"/>
    </location>
</feature>
<keyword evidence="3 6" id="KW-0812">Transmembrane</keyword>
<evidence type="ECO:0000256" key="2">
    <source>
        <dbReference type="ARBA" id="ARBA00022475"/>
    </source>
</evidence>